<accession>A0A9Q3KHQ5</accession>
<gene>
    <name evidence="2" type="ORF">O181_119677</name>
</gene>
<name>A0A9Q3KHQ5_9BASI</name>
<evidence type="ECO:0000313" key="3">
    <source>
        <dbReference type="Proteomes" id="UP000765509"/>
    </source>
</evidence>
<evidence type="ECO:0000313" key="2">
    <source>
        <dbReference type="EMBL" id="MBW0579962.1"/>
    </source>
</evidence>
<evidence type="ECO:0000256" key="1">
    <source>
        <dbReference type="SAM" id="MobiDB-lite"/>
    </source>
</evidence>
<protein>
    <submittedName>
        <fullName evidence="2">Uncharacterized protein</fullName>
    </submittedName>
</protein>
<feature type="region of interest" description="Disordered" evidence="1">
    <location>
        <begin position="1"/>
        <end position="71"/>
    </location>
</feature>
<keyword evidence="3" id="KW-1185">Reference proteome</keyword>
<feature type="compositionally biased region" description="Polar residues" evidence="1">
    <location>
        <begin position="14"/>
        <end position="24"/>
    </location>
</feature>
<organism evidence="2 3">
    <name type="scientific">Austropuccinia psidii MF-1</name>
    <dbReference type="NCBI Taxonomy" id="1389203"/>
    <lineage>
        <taxon>Eukaryota</taxon>
        <taxon>Fungi</taxon>
        <taxon>Dikarya</taxon>
        <taxon>Basidiomycota</taxon>
        <taxon>Pucciniomycotina</taxon>
        <taxon>Pucciniomycetes</taxon>
        <taxon>Pucciniales</taxon>
        <taxon>Sphaerophragmiaceae</taxon>
        <taxon>Austropuccinia</taxon>
    </lineage>
</organism>
<dbReference type="AlphaFoldDB" id="A0A9Q3KHQ5"/>
<dbReference type="EMBL" id="AVOT02106361">
    <property type="protein sequence ID" value="MBW0579962.1"/>
    <property type="molecule type" value="Genomic_DNA"/>
</dbReference>
<proteinExistence type="predicted"/>
<reference evidence="2" key="1">
    <citation type="submission" date="2021-03" db="EMBL/GenBank/DDBJ databases">
        <title>Draft genome sequence of rust myrtle Austropuccinia psidii MF-1, a brazilian biotype.</title>
        <authorList>
            <person name="Quecine M.C."/>
            <person name="Pachon D.M.R."/>
            <person name="Bonatelli M.L."/>
            <person name="Correr F.H."/>
            <person name="Franceschini L.M."/>
            <person name="Leite T.F."/>
            <person name="Margarido G.R.A."/>
            <person name="Almeida C.A."/>
            <person name="Ferrarezi J.A."/>
            <person name="Labate C.A."/>
        </authorList>
    </citation>
    <scope>NUCLEOTIDE SEQUENCE</scope>
    <source>
        <strain evidence="2">MF-1</strain>
    </source>
</reference>
<sequence>MPQTLANSIEFHEQTTSAPESGSEISDMASSHELGIEVEILAHESNTDPPVLPESQPPSSQKPNFKSYEKEKTVEPCAPTEDAGQDDVIFSGEVKIISNEQFVSKIAQTIPRLKRIQNDSKIPDYVHQNIAEAMSLLKMDLNRVEVGESLPEGSRVVIGFPGKGLGKRPNIHTTKKTNKKRHTFEAAKDSRDQGDEMINVEVGHIDNQPLHTESPPYSMKQSMMNLHILKAPPYSMKPLPPLLEILKPFKKGRQLNMIQWDKL</sequence>
<dbReference type="Proteomes" id="UP000765509">
    <property type="component" value="Unassembled WGS sequence"/>
</dbReference>
<comment type="caution">
    <text evidence="2">The sequence shown here is derived from an EMBL/GenBank/DDBJ whole genome shotgun (WGS) entry which is preliminary data.</text>
</comment>